<dbReference type="AlphaFoldDB" id="A0A1I8J6W0"/>
<sequence length="179" mass="19961">MSASDSCGDRLQLASSCCSSDRVTSAVLVVPRSVTLQLFEPDGSIADRRLETMQNKCACTFRLLRPRQHDQDNRPIPGSKICDRVLVKYAYPTRNHEVAVRLFNELAHQCATCITVAPLIKVCRVERTPLEDVLRQAAQVNEAKQAAAIGSDDRLEEFCRQYRATIQATAIKKLDVPTD</sequence>
<reference evidence="2 3" key="1">
    <citation type="submission" date="2016-11" db="UniProtKB">
        <authorList>
            <consortium name="WormBaseParasite"/>
        </authorList>
    </citation>
    <scope>IDENTIFICATION</scope>
</reference>
<accession>A0A1I8J6W0</accession>
<proteinExistence type="predicted"/>
<evidence type="ECO:0000313" key="2">
    <source>
        <dbReference type="WBParaSite" id="maker-uti_cns_0000524-snap-gene-1.15-mRNA-1"/>
    </source>
</evidence>
<dbReference type="Proteomes" id="UP000095280">
    <property type="component" value="Unplaced"/>
</dbReference>
<protein>
    <submittedName>
        <fullName evidence="2 3">PID domain-containing protein</fullName>
    </submittedName>
</protein>
<evidence type="ECO:0000313" key="3">
    <source>
        <dbReference type="WBParaSite" id="maker-uti_cns_0046046-snap-gene-0.12-mRNA-1"/>
    </source>
</evidence>
<keyword evidence="1" id="KW-1185">Reference proteome</keyword>
<evidence type="ECO:0000313" key="1">
    <source>
        <dbReference type="Proteomes" id="UP000095280"/>
    </source>
</evidence>
<organism evidence="1 3">
    <name type="scientific">Macrostomum lignano</name>
    <dbReference type="NCBI Taxonomy" id="282301"/>
    <lineage>
        <taxon>Eukaryota</taxon>
        <taxon>Metazoa</taxon>
        <taxon>Spiralia</taxon>
        <taxon>Lophotrochozoa</taxon>
        <taxon>Platyhelminthes</taxon>
        <taxon>Rhabditophora</taxon>
        <taxon>Macrostomorpha</taxon>
        <taxon>Macrostomida</taxon>
        <taxon>Macrostomidae</taxon>
        <taxon>Macrostomum</taxon>
    </lineage>
</organism>
<dbReference type="WBParaSite" id="maker-uti_cns_0046046-snap-gene-0.12-mRNA-1">
    <property type="protein sequence ID" value="maker-uti_cns_0046046-snap-gene-0.12-mRNA-1"/>
    <property type="gene ID" value="maker-uti_cns_0046046-snap-gene-0.12"/>
</dbReference>
<name>A0A1I8J6W0_9PLAT</name>
<dbReference type="WBParaSite" id="maker-uti_cns_0000524-snap-gene-1.15-mRNA-1">
    <property type="protein sequence ID" value="maker-uti_cns_0000524-snap-gene-1.15-mRNA-1"/>
    <property type="gene ID" value="maker-uti_cns_0000524-snap-gene-1.15"/>
</dbReference>